<name>A0AAU9NC70_9ASTR</name>
<protein>
    <submittedName>
        <fullName evidence="1">Uncharacterized protein</fullName>
    </submittedName>
</protein>
<organism evidence="1 2">
    <name type="scientific">Lactuca virosa</name>
    <dbReference type="NCBI Taxonomy" id="75947"/>
    <lineage>
        <taxon>Eukaryota</taxon>
        <taxon>Viridiplantae</taxon>
        <taxon>Streptophyta</taxon>
        <taxon>Embryophyta</taxon>
        <taxon>Tracheophyta</taxon>
        <taxon>Spermatophyta</taxon>
        <taxon>Magnoliopsida</taxon>
        <taxon>eudicotyledons</taxon>
        <taxon>Gunneridae</taxon>
        <taxon>Pentapetalae</taxon>
        <taxon>asterids</taxon>
        <taxon>campanulids</taxon>
        <taxon>Asterales</taxon>
        <taxon>Asteraceae</taxon>
        <taxon>Cichorioideae</taxon>
        <taxon>Cichorieae</taxon>
        <taxon>Lactucinae</taxon>
        <taxon>Lactuca</taxon>
    </lineage>
</organism>
<keyword evidence="2" id="KW-1185">Reference proteome</keyword>
<gene>
    <name evidence="1" type="ORF">LVIROSA_LOCUS19633</name>
</gene>
<proteinExistence type="predicted"/>
<dbReference type="EMBL" id="CAKMRJ010003334">
    <property type="protein sequence ID" value="CAH1433020.1"/>
    <property type="molecule type" value="Genomic_DNA"/>
</dbReference>
<reference evidence="1 2" key="1">
    <citation type="submission" date="2022-01" db="EMBL/GenBank/DDBJ databases">
        <authorList>
            <person name="Xiong W."/>
            <person name="Schranz E."/>
        </authorList>
    </citation>
    <scope>NUCLEOTIDE SEQUENCE [LARGE SCALE GENOMIC DNA]</scope>
</reference>
<comment type="caution">
    <text evidence="1">The sequence shown here is derived from an EMBL/GenBank/DDBJ whole genome shotgun (WGS) entry which is preliminary data.</text>
</comment>
<sequence length="110" mass="12647">MLYFHFLEYYISVHHQDFQTTIYRRRTATYCRGAPPTVVGAPPLRIFVKFRREPPPIVSSLPKPTPSATHLPSPERYLSGNYLVASFSSPFRSRFLSLDLVSSTSMSHRI</sequence>
<accession>A0AAU9NC70</accession>
<dbReference type="AlphaFoldDB" id="A0AAU9NC70"/>
<evidence type="ECO:0000313" key="2">
    <source>
        <dbReference type="Proteomes" id="UP001157418"/>
    </source>
</evidence>
<dbReference type="Proteomes" id="UP001157418">
    <property type="component" value="Unassembled WGS sequence"/>
</dbReference>
<evidence type="ECO:0000313" key="1">
    <source>
        <dbReference type="EMBL" id="CAH1433020.1"/>
    </source>
</evidence>